<dbReference type="InterPro" id="IPR001753">
    <property type="entry name" value="Enoyl-CoA_hydra/iso"/>
</dbReference>
<evidence type="ECO:0000313" key="4">
    <source>
        <dbReference type="EMBL" id="SSX24167.1"/>
    </source>
</evidence>
<keyword evidence="1" id="KW-0175">Coiled coil</keyword>
<evidence type="ECO:0000256" key="1">
    <source>
        <dbReference type="SAM" id="Coils"/>
    </source>
</evidence>
<dbReference type="EMBL" id="UFQT01000421">
    <property type="protein sequence ID" value="SSX24167.1"/>
    <property type="molecule type" value="Genomic_DNA"/>
</dbReference>
<reference evidence="4" key="2">
    <citation type="submission" date="2018-07" db="EMBL/GenBank/DDBJ databases">
        <authorList>
            <person name="Quirk P.G."/>
            <person name="Krulwich T.A."/>
        </authorList>
    </citation>
    <scope>NUCLEOTIDE SEQUENCE</scope>
</reference>
<feature type="compositionally biased region" description="Basic and acidic residues" evidence="2">
    <location>
        <begin position="617"/>
        <end position="629"/>
    </location>
</feature>
<reference evidence="3" key="1">
    <citation type="submission" date="2018-04" db="EMBL/GenBank/DDBJ databases">
        <authorList>
            <person name="Go L.Y."/>
            <person name="Mitchell J.A."/>
        </authorList>
    </citation>
    <scope>NUCLEOTIDE SEQUENCE</scope>
    <source>
        <tissue evidence="3">Whole organism</tissue>
    </source>
</reference>
<dbReference type="EMBL" id="UFQS01000421">
    <property type="protein sequence ID" value="SSX03802.1"/>
    <property type="molecule type" value="Genomic_DNA"/>
</dbReference>
<feature type="region of interest" description="Disordered" evidence="2">
    <location>
        <begin position="458"/>
        <end position="659"/>
    </location>
</feature>
<dbReference type="VEuPathDB" id="VectorBase:CSON010408"/>
<dbReference type="SUPFAM" id="SSF52096">
    <property type="entry name" value="ClpP/crotonase"/>
    <property type="match status" value="1"/>
</dbReference>
<feature type="compositionally biased region" description="Polar residues" evidence="2">
    <location>
        <begin position="581"/>
        <end position="590"/>
    </location>
</feature>
<feature type="coiled-coil region" evidence="1">
    <location>
        <begin position="430"/>
        <end position="457"/>
    </location>
</feature>
<feature type="compositionally biased region" description="Low complexity" evidence="2">
    <location>
        <begin position="646"/>
        <end position="656"/>
    </location>
</feature>
<accession>A0A336M702</accession>
<dbReference type="InterPro" id="IPR051053">
    <property type="entry name" value="ECH/Chromodomain_protein"/>
</dbReference>
<sequence length="932" mass="102992">MEEIENVQVVTETSEVHAENNDAGTEYSEPMEGAPIVIRVPEMDAKADEPPTAEEKKPAPKLEVLENKIIKPANEVEAALKQLQTIPQMQKGRPKKDQGKNEEDSGSDATNGKETAPMFTGRSKLRRTFVTPDELDKELEATMEKLEPGYSIQVVNSSNQAKSIQDQDLIAILEGNDNAEVVSDPQESKYHASELMLEDQIEGENPADCEAEIALQQMMNLPKAKRGRKSKHETLNTSNNSNVSDLVNSIVDDWSDNEVEYEVTAEENKTSNETTITISPAARVTTKNSSTTKTGAAKRKQTQNVVADEAGSVEIIQTIEPPRIINKEAANVASPIKFERRRVIKKKVIWDPDDPAPPMATRIGNTTIKKVSAVKEEKVVPVEEKKIASVTIAKKKRGRSEIDKLLGDEGAINMIYSLERENNSELPEIKTAVEEQLIDVEEEQNNLLKKANALKKAVIKQTKSPPNSIPARAARAKRAPTPTTISPPTPTTTTTSSPAPVSEKKQTAAKKRKPNQNESWDYVYKARQNDDSMIVRRRSNSSYSSTTSPRRLSLDQSQLSDSAETSTTTTTTAAASEATSPNDKTTESSPNQPPTKKQRGKNFEFAKPSAKKSAAKKPMDTRKLVEQIRGKLKPKPMTSPLKNLTVSSPVSGSDSPDSIKRKALDSKQLSIKKYDKFAYLILPSIDGKVKDCLTLQLLNKMIAALKQLENDTLCNAVVITSAGTDFCRGINYNILVQVDEEKRTNAAREFASAVRKFIFALATFPKPLICGLQSGEVSGIGVTILPLFDLVLARDDVKLSAPYGLMGYFPEGLSILRLLNKIKTRTVSELFYCNRTITADEAIEHELVTKTVSKSNFNDDILATARSVVASSTQALLSIKATLTKDLIEHIDEALAEEEQMLIQHWISPECQEKFRNFLNNGHWHYCPSKQH</sequence>
<feature type="region of interest" description="Disordered" evidence="2">
    <location>
        <begin position="1"/>
        <end position="63"/>
    </location>
</feature>
<feature type="compositionally biased region" description="Low complexity" evidence="2">
    <location>
        <begin position="540"/>
        <end position="580"/>
    </location>
</feature>
<feature type="region of interest" description="Disordered" evidence="2">
    <location>
        <begin position="283"/>
        <end position="303"/>
    </location>
</feature>
<evidence type="ECO:0000313" key="3">
    <source>
        <dbReference type="EMBL" id="SSX03802.1"/>
    </source>
</evidence>
<proteinExistence type="predicted"/>
<dbReference type="PANTHER" id="PTHR43684">
    <property type="match status" value="1"/>
</dbReference>
<dbReference type="Pfam" id="PF00378">
    <property type="entry name" value="ECH_1"/>
    <property type="match status" value="1"/>
</dbReference>
<dbReference type="InterPro" id="IPR029045">
    <property type="entry name" value="ClpP/crotonase-like_dom_sf"/>
</dbReference>
<name>A0A336M702_CULSO</name>
<dbReference type="Gene3D" id="3.90.226.10">
    <property type="entry name" value="2-enoyl-CoA Hydratase, Chain A, domain 1"/>
    <property type="match status" value="1"/>
</dbReference>
<dbReference type="PANTHER" id="PTHR43684:SF13">
    <property type="entry name" value="CHROMODOMAIN Y-LIKE PROTEIN"/>
    <property type="match status" value="1"/>
</dbReference>
<gene>
    <name evidence="4" type="primary">CSON010408</name>
</gene>
<feature type="region of interest" description="Disordered" evidence="2">
    <location>
        <begin position="83"/>
        <end position="120"/>
    </location>
</feature>
<feature type="compositionally biased region" description="Basic and acidic residues" evidence="2">
    <location>
        <begin position="41"/>
        <end position="63"/>
    </location>
</feature>
<protein>
    <submittedName>
        <fullName evidence="4">CSON010408 protein</fullName>
    </submittedName>
</protein>
<dbReference type="CDD" id="cd06558">
    <property type="entry name" value="crotonase-like"/>
    <property type="match status" value="1"/>
</dbReference>
<organism evidence="4">
    <name type="scientific">Culicoides sonorensis</name>
    <name type="common">Biting midge</name>
    <dbReference type="NCBI Taxonomy" id="179676"/>
    <lineage>
        <taxon>Eukaryota</taxon>
        <taxon>Metazoa</taxon>
        <taxon>Ecdysozoa</taxon>
        <taxon>Arthropoda</taxon>
        <taxon>Hexapoda</taxon>
        <taxon>Insecta</taxon>
        <taxon>Pterygota</taxon>
        <taxon>Neoptera</taxon>
        <taxon>Endopterygota</taxon>
        <taxon>Diptera</taxon>
        <taxon>Nematocera</taxon>
        <taxon>Chironomoidea</taxon>
        <taxon>Ceratopogonidae</taxon>
        <taxon>Ceratopogoninae</taxon>
        <taxon>Culicoides</taxon>
        <taxon>Monoculicoides</taxon>
    </lineage>
</organism>
<feature type="compositionally biased region" description="Polar residues" evidence="2">
    <location>
        <begin position="285"/>
        <end position="294"/>
    </location>
</feature>
<dbReference type="AlphaFoldDB" id="A0A336M702"/>
<evidence type="ECO:0000256" key="2">
    <source>
        <dbReference type="SAM" id="MobiDB-lite"/>
    </source>
</evidence>